<dbReference type="Pfam" id="PF18952">
    <property type="entry name" value="DUF5696"/>
    <property type="match status" value="1"/>
</dbReference>
<dbReference type="InterPro" id="IPR043751">
    <property type="entry name" value="DUF5696"/>
</dbReference>
<reference evidence="2 3" key="1">
    <citation type="submission" date="2017-06" db="EMBL/GenBank/DDBJ databases">
        <title>Investigating the central metabolism of Clostridium thermosuccinogenes.</title>
        <authorList>
            <person name="Koendjbiharie J.G."/>
            <person name="van Kranenburg R."/>
        </authorList>
    </citation>
    <scope>NUCLEOTIDE SEQUENCE [LARGE SCALE GENOMIC DNA]</scope>
    <source>
        <strain evidence="2 3">DSM 5806</strain>
    </source>
</reference>
<evidence type="ECO:0000256" key="1">
    <source>
        <dbReference type="SAM" id="SignalP"/>
    </source>
</evidence>
<dbReference type="OrthoDB" id="9793135at2"/>
<protein>
    <submittedName>
        <fullName evidence="2">Uncharacterized protein</fullName>
    </submittedName>
</protein>
<keyword evidence="3" id="KW-1185">Reference proteome</keyword>
<comment type="caution">
    <text evidence="2">The sequence shown here is derived from an EMBL/GenBank/DDBJ whole genome shotgun (WGS) entry which is preliminary data.</text>
</comment>
<evidence type="ECO:0000313" key="3">
    <source>
        <dbReference type="Proteomes" id="UP000236151"/>
    </source>
</evidence>
<dbReference type="RefSeq" id="WP_103080833.1">
    <property type="nucleotide sequence ID" value="NZ_CP021850.1"/>
</dbReference>
<proteinExistence type="predicted"/>
<dbReference type="KEGG" id="cthd:CDO33_03670"/>
<evidence type="ECO:0000313" key="2">
    <source>
        <dbReference type="EMBL" id="PNU00504.1"/>
    </source>
</evidence>
<feature type="chain" id="PRO_5014436399" evidence="1">
    <location>
        <begin position="26"/>
        <end position="754"/>
    </location>
</feature>
<organism evidence="2 3">
    <name type="scientific">Clostridium thermosuccinogenes</name>
    <dbReference type="NCBI Taxonomy" id="84032"/>
    <lineage>
        <taxon>Bacteria</taxon>
        <taxon>Bacillati</taxon>
        <taxon>Bacillota</taxon>
        <taxon>Clostridia</taxon>
        <taxon>Eubacteriales</taxon>
        <taxon>Clostridiaceae</taxon>
        <taxon>Clostridium</taxon>
    </lineage>
</organism>
<name>A0A2K2FP17_9CLOT</name>
<dbReference type="EMBL" id="NIOJ01000010">
    <property type="protein sequence ID" value="PNU00504.1"/>
    <property type="molecule type" value="Genomic_DNA"/>
</dbReference>
<gene>
    <name evidence="2" type="ORF">CDQ84_06025</name>
</gene>
<dbReference type="AlphaFoldDB" id="A0A2K2FP17"/>
<accession>A0A2K2FP17</accession>
<feature type="signal peptide" evidence="1">
    <location>
        <begin position="1"/>
        <end position="25"/>
    </location>
</feature>
<dbReference type="Proteomes" id="UP000236151">
    <property type="component" value="Unassembled WGS sequence"/>
</dbReference>
<keyword evidence="1" id="KW-0732">Signal</keyword>
<sequence length="754" mass="84921">MCSTKKSAVVLVLIAAFLGAIMTFAQRNENDAFILPDTSSIEVQSNRHTMPEPSGSTVKNRLSTEGYEKKMENERLEIWFNEKIASIRVKDKASGYIWGSLKEEKPKNLNKTWSSMANSLCTLEYFNQKDSEKRISLYDKEVKATYKWGKDNMKCLVDIESLGIKIAFTMQLKGNSLKFSVDEGSFEETGDFKLKSLYFVPFLGCTEADEVDGYIFVPDGPGALIRFQESSQYVSRFEKKIYGNDMGIDLLSEANDLMASRPNDYLVEVPQITMPVFGLVHGAKQNAVFAVVEKGIEYATIVANVAGMVTDYNWVTARFDYRQMYMHPTTKEGNGVYKPQDEANRINPEISFYFLSGDEADYSGMAVLYRNMLKEKGVLERERVDRNIPLKIDVVGADVKKGFLFNTLSVFTKTDEAVGFVDELVEDGINNLTMVYQGWQKGGLNGSKYGDLRFEKKVGSLSDFEKLRDKVKAGGGRFYLGINPITANKDQINATSHSATSLSRTLVKFVRPNTDVMYYENYVIKPKLAANLVQESYKKLEGFDLAFDQIGYRLYADYTRNKYVYREQTMDLFKQALSASGSEKAALNAPNEYLLGQTGEYFDMPTVCSQYLFETDTVPFLPMVLKGSIDYYAPYSNMGFYSNHSILKMIEYGTYPSFIVSGSESYELEDTPLEDLFSINFHDWKPIIKSVYDKVDSALSSVEGKAIVEHEALAQGVAKVTYEGGTAIYVNYNDKDYVAGGIIIPALGYLVERG</sequence>